<name>A0A0P6VTE5_9HYPH</name>
<dbReference type="Proteomes" id="UP000048984">
    <property type="component" value="Unassembled WGS sequence"/>
</dbReference>
<sequence>MAFFPVPRAGFALVATGSLAIAGGAVAAAALADLGGPARASRVGITVQTVKVDGEGWAIRTGDVSAAVPEIAVPPSGRFAAASADATVSAFAAFDLGGDAAGEPAGHPVAGAARFDEVFQAFDGASARFTVLPVATAPTLAFRTPRRKPTETAGEVQVASLAMPAPAAAARPNAPAEAAPILAEGMPRKMPKGAAPYLDIIKREAAANGVPVWVPLGVIWVESKYDPNLRGTHSVVGLMQVMPSTARYLGYRGSNQDLLKPEVNVKWGMKELAKDLQYAKGELCLAVAKYKGGFMTKTINAGARRYCDQLRAVTGMDGVNYVKLGAPLYDTKTAYR</sequence>
<feature type="domain" description="Transglycosylase SLT" evidence="4">
    <location>
        <begin position="201"/>
        <end position="296"/>
    </location>
</feature>
<accession>A0A0P6VTE5</accession>
<dbReference type="Pfam" id="PF01464">
    <property type="entry name" value="SLT"/>
    <property type="match status" value="1"/>
</dbReference>
<comment type="caution">
    <text evidence="5">The sequence shown here is derived from an EMBL/GenBank/DDBJ whole genome shotgun (WGS) entry which is preliminary data.</text>
</comment>
<dbReference type="SUPFAM" id="SSF53955">
    <property type="entry name" value="Lysozyme-like"/>
    <property type="match status" value="1"/>
</dbReference>
<comment type="similarity">
    <text evidence="2">Belongs to the virb1 family.</text>
</comment>
<dbReference type="InterPro" id="IPR008258">
    <property type="entry name" value="Transglycosylase_SLT_dom_1"/>
</dbReference>
<keyword evidence="3" id="KW-0732">Signal</keyword>
<proteinExistence type="inferred from homology"/>
<dbReference type="STRING" id="665126.ABB55_23705"/>
<dbReference type="InterPro" id="IPR023346">
    <property type="entry name" value="Lysozyme-like_dom_sf"/>
</dbReference>
<evidence type="ECO:0000256" key="2">
    <source>
        <dbReference type="ARBA" id="ARBA00009387"/>
    </source>
</evidence>
<dbReference type="EMBL" id="LJYW01000001">
    <property type="protein sequence ID" value="KPL54855.1"/>
    <property type="molecule type" value="Genomic_DNA"/>
</dbReference>
<dbReference type="RefSeq" id="WP_054361021.1">
    <property type="nucleotide sequence ID" value="NZ_LJYW01000001.1"/>
</dbReference>
<evidence type="ECO:0000256" key="3">
    <source>
        <dbReference type="SAM" id="SignalP"/>
    </source>
</evidence>
<evidence type="ECO:0000313" key="5">
    <source>
        <dbReference type="EMBL" id="KPL54855.1"/>
    </source>
</evidence>
<dbReference type="PANTHER" id="PTHR37423">
    <property type="entry name" value="SOLUBLE LYTIC MUREIN TRANSGLYCOSYLASE-RELATED"/>
    <property type="match status" value="1"/>
</dbReference>
<reference evidence="5 6" key="2">
    <citation type="submission" date="2015-10" db="EMBL/GenBank/DDBJ databases">
        <title>Draft Genome Sequence of Prosthecomicrobium hirschii ATCC 27832.</title>
        <authorList>
            <person name="Daniel J."/>
            <person name="Givan S.A."/>
            <person name="Brun Y.V."/>
            <person name="Brown P.J."/>
        </authorList>
    </citation>
    <scope>NUCLEOTIDE SEQUENCE [LARGE SCALE GENOMIC DNA]</scope>
    <source>
        <strain evidence="5 6">16</strain>
    </source>
</reference>
<feature type="chain" id="PRO_5006131803" description="Transglycosylase SLT domain-containing protein" evidence="3">
    <location>
        <begin position="28"/>
        <end position="336"/>
    </location>
</feature>
<evidence type="ECO:0000256" key="1">
    <source>
        <dbReference type="ARBA" id="ARBA00007734"/>
    </source>
</evidence>
<organism evidence="5 6">
    <name type="scientific">Prosthecodimorpha hirschii</name>
    <dbReference type="NCBI Taxonomy" id="665126"/>
    <lineage>
        <taxon>Bacteria</taxon>
        <taxon>Pseudomonadati</taxon>
        <taxon>Pseudomonadota</taxon>
        <taxon>Alphaproteobacteria</taxon>
        <taxon>Hyphomicrobiales</taxon>
        <taxon>Ancalomicrobiaceae</taxon>
        <taxon>Prosthecodimorpha</taxon>
    </lineage>
</organism>
<evidence type="ECO:0000313" key="6">
    <source>
        <dbReference type="Proteomes" id="UP000048984"/>
    </source>
</evidence>
<comment type="similarity">
    <text evidence="1">Belongs to the transglycosylase Slt family.</text>
</comment>
<dbReference type="AlphaFoldDB" id="A0A0P6VTE5"/>
<protein>
    <recommendedName>
        <fullName evidence="4">Transglycosylase SLT domain-containing protein</fullName>
    </recommendedName>
</protein>
<dbReference type="PANTHER" id="PTHR37423:SF2">
    <property type="entry name" value="MEMBRANE-BOUND LYTIC MUREIN TRANSGLYCOSYLASE C"/>
    <property type="match status" value="1"/>
</dbReference>
<evidence type="ECO:0000259" key="4">
    <source>
        <dbReference type="Pfam" id="PF01464"/>
    </source>
</evidence>
<gene>
    <name evidence="5" type="ORF">ABB55_23705</name>
</gene>
<keyword evidence="6" id="KW-1185">Reference proteome</keyword>
<feature type="signal peptide" evidence="3">
    <location>
        <begin position="1"/>
        <end position="27"/>
    </location>
</feature>
<reference evidence="5 6" key="1">
    <citation type="submission" date="2015-09" db="EMBL/GenBank/DDBJ databases">
        <authorList>
            <person name="Jackson K.R."/>
            <person name="Lunt B.L."/>
            <person name="Fisher J.N.B."/>
            <person name="Gardner A.V."/>
            <person name="Bailey M.E."/>
            <person name="Deus L.M."/>
            <person name="Earl A.S."/>
            <person name="Gibby P.D."/>
            <person name="Hartmann K.A."/>
            <person name="Liu J.E."/>
            <person name="Manci A.M."/>
            <person name="Nielsen D.A."/>
            <person name="Solomon M.B."/>
            <person name="Breakwell D.P."/>
            <person name="Burnett S.H."/>
            <person name="Grose J.H."/>
        </authorList>
    </citation>
    <scope>NUCLEOTIDE SEQUENCE [LARGE SCALE GENOMIC DNA]</scope>
    <source>
        <strain evidence="5 6">16</strain>
    </source>
</reference>
<dbReference type="Gene3D" id="1.10.530.10">
    <property type="match status" value="1"/>
</dbReference>